<keyword evidence="2" id="KW-1185">Reference proteome</keyword>
<protein>
    <submittedName>
        <fullName evidence="1">Uncharacterized protein</fullName>
    </submittedName>
</protein>
<gene>
    <name evidence="1" type="ORF">GCM10007301_52320</name>
</gene>
<evidence type="ECO:0000313" key="2">
    <source>
        <dbReference type="Proteomes" id="UP000606044"/>
    </source>
</evidence>
<proteinExistence type="predicted"/>
<sequence length="56" mass="5674">MGLFPISVTVVEPGRARTGFRKTAAMRLGSDVGPHGGTPIGGLRAYLANPAAEPPG</sequence>
<dbReference type="Proteomes" id="UP000606044">
    <property type="component" value="Unassembled WGS sequence"/>
</dbReference>
<comment type="caution">
    <text evidence="1">The sequence shown here is derived from an EMBL/GenBank/DDBJ whole genome shotgun (WGS) entry which is preliminary data.</text>
</comment>
<dbReference type="EMBL" id="BMCT01000011">
    <property type="protein sequence ID" value="GGF85995.1"/>
    <property type="molecule type" value="Genomic_DNA"/>
</dbReference>
<accession>A0A917CHK3</accession>
<evidence type="ECO:0000313" key="1">
    <source>
        <dbReference type="EMBL" id="GGF85995.1"/>
    </source>
</evidence>
<name>A0A917CHK3_9HYPH</name>
<organism evidence="1 2">
    <name type="scientific">Azorhizobium oxalatiphilum</name>
    <dbReference type="NCBI Taxonomy" id="980631"/>
    <lineage>
        <taxon>Bacteria</taxon>
        <taxon>Pseudomonadati</taxon>
        <taxon>Pseudomonadota</taxon>
        <taxon>Alphaproteobacteria</taxon>
        <taxon>Hyphomicrobiales</taxon>
        <taxon>Xanthobacteraceae</taxon>
        <taxon>Azorhizobium</taxon>
    </lineage>
</organism>
<dbReference type="AlphaFoldDB" id="A0A917CHK3"/>
<reference evidence="1" key="1">
    <citation type="journal article" date="2014" name="Int. J. Syst. Evol. Microbiol.">
        <title>Complete genome sequence of Corynebacterium casei LMG S-19264T (=DSM 44701T), isolated from a smear-ripened cheese.</title>
        <authorList>
            <consortium name="US DOE Joint Genome Institute (JGI-PGF)"/>
            <person name="Walter F."/>
            <person name="Albersmeier A."/>
            <person name="Kalinowski J."/>
            <person name="Ruckert C."/>
        </authorList>
    </citation>
    <scope>NUCLEOTIDE SEQUENCE</scope>
    <source>
        <strain evidence="1">CCM 7897</strain>
    </source>
</reference>
<reference evidence="1" key="2">
    <citation type="submission" date="2020-09" db="EMBL/GenBank/DDBJ databases">
        <authorList>
            <person name="Sun Q."/>
            <person name="Sedlacek I."/>
        </authorList>
    </citation>
    <scope>NUCLEOTIDE SEQUENCE</scope>
    <source>
        <strain evidence="1">CCM 7897</strain>
    </source>
</reference>